<dbReference type="GO" id="GO:0090110">
    <property type="term" value="P:COPII-coated vesicle cargo loading"/>
    <property type="evidence" value="ECO:0007669"/>
    <property type="project" value="TreeGrafter"/>
</dbReference>
<evidence type="ECO:0000256" key="1">
    <source>
        <dbReference type="ARBA" id="ARBA00004240"/>
    </source>
</evidence>
<protein>
    <recommendedName>
        <fullName evidence="14">Sec16 Sec23-binding domain-containing protein</fullName>
    </recommendedName>
</protein>
<dbReference type="PROSITE" id="PS50294">
    <property type="entry name" value="WD_REPEATS_REGION"/>
    <property type="match status" value="1"/>
</dbReference>
<evidence type="ECO:0000256" key="12">
    <source>
        <dbReference type="PROSITE-ProRule" id="PRU00221"/>
    </source>
</evidence>
<keyword evidence="16" id="KW-1185">Reference proteome</keyword>
<comment type="similarity">
    <text evidence="3">Belongs to the WD repeat SEC31 family.</text>
</comment>
<feature type="repeat" description="WD" evidence="12">
    <location>
        <begin position="118"/>
        <end position="151"/>
    </location>
</feature>
<evidence type="ECO:0000256" key="9">
    <source>
        <dbReference type="ARBA" id="ARBA00022927"/>
    </source>
</evidence>
<evidence type="ECO:0000256" key="13">
    <source>
        <dbReference type="SAM" id="MobiDB-lite"/>
    </source>
</evidence>
<evidence type="ECO:0000256" key="5">
    <source>
        <dbReference type="ARBA" id="ARBA00022574"/>
    </source>
</evidence>
<dbReference type="Gene3D" id="1.20.940.10">
    <property type="entry name" value="Functional domain of the splicing factor Prp18"/>
    <property type="match status" value="1"/>
</dbReference>
<evidence type="ECO:0000256" key="10">
    <source>
        <dbReference type="ARBA" id="ARBA00023034"/>
    </source>
</evidence>
<keyword evidence="7" id="KW-0256">Endoplasmic reticulum</keyword>
<keyword evidence="6" id="KW-0677">Repeat</keyword>
<dbReference type="PROSITE" id="PS50082">
    <property type="entry name" value="WD_REPEATS_2"/>
    <property type="match status" value="2"/>
</dbReference>
<feature type="domain" description="Sec16 Sec23-binding" evidence="14">
    <location>
        <begin position="579"/>
        <end position="775"/>
    </location>
</feature>
<dbReference type="FunFam" id="2.130.10.10:FF:000295">
    <property type="entry name" value="Protein transport protein SEC31 homolog B"/>
    <property type="match status" value="1"/>
</dbReference>
<dbReference type="Proteomes" id="UP000824469">
    <property type="component" value="Unassembled WGS sequence"/>
</dbReference>
<dbReference type="GO" id="GO:0070971">
    <property type="term" value="C:endoplasmic reticulum exit site"/>
    <property type="evidence" value="ECO:0007669"/>
    <property type="project" value="TreeGrafter"/>
</dbReference>
<dbReference type="GO" id="GO:0005794">
    <property type="term" value="C:Golgi apparatus"/>
    <property type="evidence" value="ECO:0007669"/>
    <property type="project" value="UniProtKB-SubCell"/>
</dbReference>
<evidence type="ECO:0000259" key="14">
    <source>
        <dbReference type="Pfam" id="PF12931"/>
    </source>
</evidence>
<dbReference type="InterPro" id="IPR024298">
    <property type="entry name" value="Sec16_Sec23-bd"/>
</dbReference>
<dbReference type="FunFam" id="1.25.40.1030:FF:000004">
    <property type="entry name" value="Protein transport protein SEC31 homolog B"/>
    <property type="match status" value="1"/>
</dbReference>
<evidence type="ECO:0000256" key="8">
    <source>
        <dbReference type="ARBA" id="ARBA00022892"/>
    </source>
</evidence>
<dbReference type="AlphaFoldDB" id="A0AA38CHN7"/>
<reference evidence="15 16" key="1">
    <citation type="journal article" date="2021" name="Nat. Plants">
        <title>The Taxus genome provides insights into paclitaxel biosynthesis.</title>
        <authorList>
            <person name="Xiong X."/>
            <person name="Gou J."/>
            <person name="Liao Q."/>
            <person name="Li Y."/>
            <person name="Zhou Q."/>
            <person name="Bi G."/>
            <person name="Li C."/>
            <person name="Du R."/>
            <person name="Wang X."/>
            <person name="Sun T."/>
            <person name="Guo L."/>
            <person name="Liang H."/>
            <person name="Lu P."/>
            <person name="Wu Y."/>
            <person name="Zhang Z."/>
            <person name="Ro D.K."/>
            <person name="Shang Y."/>
            <person name="Huang S."/>
            <person name="Yan J."/>
        </authorList>
    </citation>
    <scope>NUCLEOTIDE SEQUENCE [LARGE SCALE GENOMIC DNA]</scope>
    <source>
        <strain evidence="15">Ta-2019</strain>
    </source>
</reference>
<feature type="repeat" description="WD" evidence="12">
    <location>
        <begin position="259"/>
        <end position="301"/>
    </location>
</feature>
<dbReference type="GO" id="GO:0007029">
    <property type="term" value="P:endoplasmic reticulum organization"/>
    <property type="evidence" value="ECO:0007669"/>
    <property type="project" value="TreeGrafter"/>
</dbReference>
<dbReference type="SMART" id="SM00320">
    <property type="entry name" value="WD40"/>
    <property type="match status" value="6"/>
</dbReference>
<organism evidence="15 16">
    <name type="scientific">Taxus chinensis</name>
    <name type="common">Chinese yew</name>
    <name type="synonym">Taxus wallichiana var. chinensis</name>
    <dbReference type="NCBI Taxonomy" id="29808"/>
    <lineage>
        <taxon>Eukaryota</taxon>
        <taxon>Viridiplantae</taxon>
        <taxon>Streptophyta</taxon>
        <taxon>Embryophyta</taxon>
        <taxon>Tracheophyta</taxon>
        <taxon>Spermatophyta</taxon>
        <taxon>Pinopsida</taxon>
        <taxon>Pinidae</taxon>
        <taxon>Conifers II</taxon>
        <taxon>Cupressales</taxon>
        <taxon>Taxaceae</taxon>
        <taxon>Taxus</taxon>
    </lineage>
</organism>
<evidence type="ECO:0000313" key="15">
    <source>
        <dbReference type="EMBL" id="KAH9300540.1"/>
    </source>
</evidence>
<gene>
    <name evidence="15" type="ORF">KI387_012123</name>
</gene>
<evidence type="ECO:0000256" key="4">
    <source>
        <dbReference type="ARBA" id="ARBA00022448"/>
    </source>
</evidence>
<keyword evidence="8" id="KW-0931">ER-Golgi transport</keyword>
<evidence type="ECO:0000256" key="7">
    <source>
        <dbReference type="ARBA" id="ARBA00022824"/>
    </source>
</evidence>
<dbReference type="FunFam" id="1.20.940.10:FF:000003">
    <property type="entry name" value="Protein transport protein SEC31 homolog B"/>
    <property type="match status" value="1"/>
</dbReference>
<dbReference type="PANTHER" id="PTHR13923:SF11">
    <property type="entry name" value="SECRETORY 31, ISOFORM D"/>
    <property type="match status" value="1"/>
</dbReference>
<comment type="function">
    <text evidence="11">Required for protein transport from the endoplasmic reticulum to the Golgi apparatus.</text>
</comment>
<comment type="subcellular location">
    <subcellularLocation>
        <location evidence="1">Endoplasmic reticulum</location>
    </subcellularLocation>
    <subcellularLocation>
        <location evidence="2">Golgi apparatus</location>
    </subcellularLocation>
</comment>
<dbReference type="GO" id="GO:0005198">
    <property type="term" value="F:structural molecule activity"/>
    <property type="evidence" value="ECO:0007669"/>
    <property type="project" value="TreeGrafter"/>
</dbReference>
<dbReference type="GO" id="GO:0030127">
    <property type="term" value="C:COPII vesicle coat"/>
    <property type="evidence" value="ECO:0007669"/>
    <property type="project" value="TreeGrafter"/>
</dbReference>
<dbReference type="Gene3D" id="1.25.40.1030">
    <property type="match status" value="1"/>
</dbReference>
<dbReference type="Pfam" id="PF12931">
    <property type="entry name" value="TPR_Sec16"/>
    <property type="match status" value="1"/>
</dbReference>
<keyword evidence="10" id="KW-0333">Golgi apparatus</keyword>
<dbReference type="GO" id="GO:0015031">
    <property type="term" value="P:protein transport"/>
    <property type="evidence" value="ECO:0007669"/>
    <property type="project" value="UniProtKB-KW"/>
</dbReference>
<evidence type="ECO:0000256" key="3">
    <source>
        <dbReference type="ARBA" id="ARBA00009358"/>
    </source>
</evidence>
<keyword evidence="9" id="KW-0653">Protein transport</keyword>
<keyword evidence="5 12" id="KW-0853">WD repeat</keyword>
<evidence type="ECO:0000313" key="16">
    <source>
        <dbReference type="Proteomes" id="UP000824469"/>
    </source>
</evidence>
<dbReference type="SUPFAM" id="SSF50978">
    <property type="entry name" value="WD40 repeat-like"/>
    <property type="match status" value="1"/>
</dbReference>
<dbReference type="InterPro" id="IPR001680">
    <property type="entry name" value="WD40_rpt"/>
</dbReference>
<feature type="region of interest" description="Disordered" evidence="13">
    <location>
        <begin position="840"/>
        <end position="882"/>
    </location>
</feature>
<evidence type="ECO:0000256" key="6">
    <source>
        <dbReference type="ARBA" id="ARBA00022737"/>
    </source>
</evidence>
<dbReference type="Gene3D" id="2.130.10.10">
    <property type="entry name" value="YVTN repeat-like/Quinoprotein amine dehydrogenase"/>
    <property type="match status" value="1"/>
</dbReference>
<dbReference type="InterPro" id="IPR036322">
    <property type="entry name" value="WD40_repeat_dom_sf"/>
</dbReference>
<keyword evidence="4" id="KW-0813">Transport</keyword>
<sequence>MEVLKTTTRSALVAFSSEAPFLATGTLAGAFDLSDSPSAHLEIFRLDFNSDGKELPVVGECASSEQFNRLSWGNSGIGTEEYPYGVIAGGLSDGSINVWNPAKIMSTGDTEGALMARLEKHTGNVRGLEFNPNSPNLLASGAGDGEICIWDFANPLAPTHFPPLKGVGSGAQGEVSFLSWNRKVQHILASTSYSGTTVVWDLRRQKPVISFSDSTRRRGSVLQWNPDAATQLIVASDDEWSPALQVWDVRNTISPVKEFTGHIKGIMGMSWCPSDSSFLLTCAKDSRTLCWDTVSGEIVCELPAGDSWNFDVQWSPRIPGVFSASSFNGKIDIYNIETCGRMDSGEAVFGGDSSAALLKAPTWLKRPVGVSFGFGGKLASFRPSSVSQGAVGSSEVYIHNLVTEDDLVVRSTEFEAAIADGEKPSLRALCDKKSQDSRSEEEKETWNFLRVMFEDEGNARTKLLEHLGFNVQAKESRDSQEAQSTSIDDISSEITNNLTVDDKSELNASDQLKGAEDVAFPQDNGEEFFDNLHSPKEDPSLSVAGNDFAVEKDTIGNGTEVEHEAAKDSPEYSDFDEAIQSSLVVGDYKGAVMQCLSANRMSDALIIAHVGGSSLWEKTRDEYLRKTNCSYLKVVSAMVNNDLVGLVNRRPLKSWKETLALLCTYSQREEWTVLCDTLASRLAAAGNTLAATLCYICAGNIEKTVEIWSQSLKSEHDGRSFVNHLQDLMEKTVILALATGQKRVSPSLSKLVESYAELLASQGLLSTALDYLKLLGTEESSVELAILRDRISLSRTETKEEPSTFAHEIRESQAEPVYSIQDNLNQAVAGGLYTEYNQPSYTGGYQQNPNANPTYPGGYQQNQITNPSYAGGYQQPQQPHASFQNYNPPAEYQPVPAPHVFYPSQVPLPHQTNFAPPVTQPQVKSFIPSTPPVLKNAEQYQPPSLMSQLYPGVPPAPVGTHAYQMGVPAPVSVAPTSAQPPAIPSVMLPGPINAPAAPPRSFMPVTTPAVPQQAGLAPPIQPQSPSQASQVQTVTAPPMPPPTIQNVDTSNVAAEVRPVIGTLTRLYNETSAALGGAKTNPAKRREIDDNSRKIGSLFAKLNSGDISPNAATRLVQLCQALDSGDHATALQIQVGLTTSDWDECSFWLAALKRMIRTRQNMR</sequence>
<dbReference type="EMBL" id="JAHRHJ020000009">
    <property type="protein sequence ID" value="KAH9300540.1"/>
    <property type="molecule type" value="Genomic_DNA"/>
</dbReference>
<dbReference type="Pfam" id="PF00400">
    <property type="entry name" value="WD40"/>
    <property type="match status" value="2"/>
</dbReference>
<evidence type="ECO:0000256" key="2">
    <source>
        <dbReference type="ARBA" id="ARBA00004555"/>
    </source>
</evidence>
<name>A0AA38CHN7_TAXCH</name>
<dbReference type="OMA" id="WLERPCG"/>
<dbReference type="InterPro" id="IPR015943">
    <property type="entry name" value="WD40/YVTN_repeat-like_dom_sf"/>
</dbReference>
<accession>A0AA38CHN7</accession>
<dbReference type="InterPro" id="IPR040251">
    <property type="entry name" value="SEC31-like"/>
</dbReference>
<comment type="caution">
    <text evidence="15">The sequence shown here is derived from an EMBL/GenBank/DDBJ whole genome shotgun (WGS) entry which is preliminary data.</text>
</comment>
<evidence type="ECO:0000256" key="11">
    <source>
        <dbReference type="ARBA" id="ARBA00060100"/>
    </source>
</evidence>
<proteinExistence type="inferred from homology"/>
<dbReference type="PANTHER" id="PTHR13923">
    <property type="entry name" value="SEC31-RELATED PROTEIN"/>
    <property type="match status" value="1"/>
</dbReference>